<evidence type="ECO:0000313" key="9">
    <source>
        <dbReference type="Proteomes" id="UP001501072"/>
    </source>
</evidence>
<evidence type="ECO:0000259" key="7">
    <source>
        <dbReference type="PROSITE" id="PS51352"/>
    </source>
</evidence>
<dbReference type="PANTHER" id="PTHR13887:SF14">
    <property type="entry name" value="DISULFIDE BOND FORMATION PROTEIN D"/>
    <property type="match status" value="1"/>
</dbReference>
<gene>
    <name evidence="8" type="ORF">GCM10009564_18080</name>
</gene>
<reference evidence="8 9" key="1">
    <citation type="journal article" date="2019" name="Int. J. Syst. Evol. Microbiol.">
        <title>The Global Catalogue of Microorganisms (GCM) 10K type strain sequencing project: providing services to taxonomists for standard genome sequencing and annotation.</title>
        <authorList>
            <consortium name="The Broad Institute Genomics Platform"/>
            <consortium name="The Broad Institute Genome Sequencing Center for Infectious Disease"/>
            <person name="Wu L."/>
            <person name="Ma J."/>
        </authorList>
    </citation>
    <scope>NUCLEOTIDE SEQUENCE [LARGE SCALE GENOMIC DNA]</scope>
    <source>
        <strain evidence="8 9">JCM 11269</strain>
    </source>
</reference>
<proteinExistence type="inferred from homology"/>
<protein>
    <submittedName>
        <fullName evidence="8">Thioredoxin domain-containing protein</fullName>
    </submittedName>
</protein>
<sequence>MSSSSSSPSRSSSSSSPSASSLPARRRRLLLITAVSGAAAVLASTVALTGVPGSSGAKETPTASSAAAPDEREASLLALARRKADDPLAKGRADAPVVMITYADFRCSYCVQFARETEPHLVREYVDKGILRIEWRNFPVFGAESERAARAAWAAGQQGRFWQFHDVVYKKADQSDQDRFSAEHLRAMAREAGVADLDRFSADMESKAAGEAVRKDQEEGHDLGVSSTPSFLINTTPLLGAQPLTAFAVAIDKAAEEAEATGKAGKAAR</sequence>
<evidence type="ECO:0000256" key="1">
    <source>
        <dbReference type="ARBA" id="ARBA00005791"/>
    </source>
</evidence>
<dbReference type="Pfam" id="PF13462">
    <property type="entry name" value="Thioredoxin_4"/>
    <property type="match status" value="1"/>
</dbReference>
<comment type="caution">
    <text evidence="8">The sequence shown here is derived from an EMBL/GenBank/DDBJ whole genome shotgun (WGS) entry which is preliminary data.</text>
</comment>
<evidence type="ECO:0000256" key="4">
    <source>
        <dbReference type="ARBA" id="ARBA00023157"/>
    </source>
</evidence>
<dbReference type="Gene3D" id="3.40.30.10">
    <property type="entry name" value="Glutaredoxin"/>
    <property type="match status" value="1"/>
</dbReference>
<dbReference type="PROSITE" id="PS51318">
    <property type="entry name" value="TAT"/>
    <property type="match status" value="1"/>
</dbReference>
<evidence type="ECO:0000256" key="2">
    <source>
        <dbReference type="ARBA" id="ARBA00022729"/>
    </source>
</evidence>
<evidence type="ECO:0000256" key="5">
    <source>
        <dbReference type="ARBA" id="ARBA00023284"/>
    </source>
</evidence>
<evidence type="ECO:0000256" key="6">
    <source>
        <dbReference type="SAM" id="MobiDB-lite"/>
    </source>
</evidence>
<keyword evidence="2" id="KW-0732">Signal</keyword>
<feature type="domain" description="Thioredoxin" evidence="7">
    <location>
        <begin position="57"/>
        <end position="256"/>
    </location>
</feature>
<keyword evidence="9" id="KW-1185">Reference proteome</keyword>
<dbReference type="EMBL" id="BAAAHU010000014">
    <property type="protein sequence ID" value="GAA1007647.1"/>
    <property type="molecule type" value="Genomic_DNA"/>
</dbReference>
<keyword evidence="4" id="KW-1015">Disulfide bond</keyword>
<feature type="region of interest" description="Disordered" evidence="6">
    <location>
        <begin position="1"/>
        <end position="23"/>
    </location>
</feature>
<dbReference type="Proteomes" id="UP001501072">
    <property type="component" value="Unassembled WGS sequence"/>
</dbReference>
<dbReference type="InterPro" id="IPR013766">
    <property type="entry name" value="Thioredoxin_domain"/>
</dbReference>
<name>A0ABN1SX15_9ACTN</name>
<keyword evidence="5" id="KW-0676">Redox-active center</keyword>
<dbReference type="InterPro" id="IPR036249">
    <property type="entry name" value="Thioredoxin-like_sf"/>
</dbReference>
<evidence type="ECO:0000256" key="3">
    <source>
        <dbReference type="ARBA" id="ARBA00023002"/>
    </source>
</evidence>
<accession>A0ABN1SX15</accession>
<evidence type="ECO:0000313" key="8">
    <source>
        <dbReference type="EMBL" id="GAA1007647.1"/>
    </source>
</evidence>
<dbReference type="PANTHER" id="PTHR13887">
    <property type="entry name" value="GLUTATHIONE S-TRANSFERASE KAPPA"/>
    <property type="match status" value="1"/>
</dbReference>
<comment type="similarity">
    <text evidence="1">Belongs to the thioredoxin family. DsbA subfamily.</text>
</comment>
<keyword evidence="3" id="KW-0560">Oxidoreductase</keyword>
<dbReference type="InterPro" id="IPR006311">
    <property type="entry name" value="TAT_signal"/>
</dbReference>
<dbReference type="PROSITE" id="PS51352">
    <property type="entry name" value="THIOREDOXIN_2"/>
    <property type="match status" value="1"/>
</dbReference>
<feature type="region of interest" description="Disordered" evidence="6">
    <location>
        <begin position="52"/>
        <end position="71"/>
    </location>
</feature>
<organism evidence="8 9">
    <name type="scientific">Streptomyces thermogriseus</name>
    <dbReference type="NCBI Taxonomy" id="75292"/>
    <lineage>
        <taxon>Bacteria</taxon>
        <taxon>Bacillati</taxon>
        <taxon>Actinomycetota</taxon>
        <taxon>Actinomycetes</taxon>
        <taxon>Kitasatosporales</taxon>
        <taxon>Streptomycetaceae</taxon>
        <taxon>Streptomyces</taxon>
    </lineage>
</organism>
<dbReference type="InterPro" id="IPR012336">
    <property type="entry name" value="Thioredoxin-like_fold"/>
</dbReference>
<dbReference type="RefSeq" id="WP_067397539.1">
    <property type="nucleotide sequence ID" value="NZ_BAAAHU010000014.1"/>
</dbReference>
<dbReference type="SUPFAM" id="SSF52833">
    <property type="entry name" value="Thioredoxin-like"/>
    <property type="match status" value="1"/>
</dbReference>